<evidence type="ECO:0000256" key="3">
    <source>
        <dbReference type="ARBA" id="ARBA00022806"/>
    </source>
</evidence>
<name>A0AAV6KMF5_9ERIC</name>
<dbReference type="InterPro" id="IPR044567">
    <property type="entry name" value="CLSY/DRD1"/>
</dbReference>
<dbReference type="Pfam" id="PF00176">
    <property type="entry name" value="SNF2-rel_dom"/>
    <property type="match status" value="1"/>
</dbReference>
<dbReference type="AlphaFoldDB" id="A0AAV6KMF5"/>
<dbReference type="Proteomes" id="UP000823749">
    <property type="component" value="Chromosome 4"/>
</dbReference>
<evidence type="ECO:0000256" key="1">
    <source>
        <dbReference type="ARBA" id="ARBA00004123"/>
    </source>
</evidence>
<proteinExistence type="predicted"/>
<dbReference type="InterPro" id="IPR014001">
    <property type="entry name" value="Helicase_ATP-bd"/>
</dbReference>
<keyword evidence="2" id="KW-0547">Nucleotide-binding</keyword>
<dbReference type="SUPFAM" id="SSF52540">
    <property type="entry name" value="P-loop containing nucleoside triphosphate hydrolases"/>
    <property type="match status" value="2"/>
</dbReference>
<evidence type="ECO:0000313" key="8">
    <source>
        <dbReference type="Proteomes" id="UP000823749"/>
    </source>
</evidence>
<accession>A0AAV6KMF5</accession>
<dbReference type="InterPro" id="IPR000330">
    <property type="entry name" value="SNF2_N"/>
</dbReference>
<comment type="subcellular location">
    <subcellularLocation>
        <location evidence="1">Nucleus</location>
    </subcellularLocation>
</comment>
<evidence type="ECO:0000259" key="6">
    <source>
        <dbReference type="PROSITE" id="PS51192"/>
    </source>
</evidence>
<evidence type="ECO:0000256" key="2">
    <source>
        <dbReference type="ARBA" id="ARBA00022741"/>
    </source>
</evidence>
<organism evidence="7 8">
    <name type="scientific">Rhododendron griersonianum</name>
    <dbReference type="NCBI Taxonomy" id="479676"/>
    <lineage>
        <taxon>Eukaryota</taxon>
        <taxon>Viridiplantae</taxon>
        <taxon>Streptophyta</taxon>
        <taxon>Embryophyta</taxon>
        <taxon>Tracheophyta</taxon>
        <taxon>Spermatophyta</taxon>
        <taxon>Magnoliopsida</taxon>
        <taxon>eudicotyledons</taxon>
        <taxon>Gunneridae</taxon>
        <taxon>Pentapetalae</taxon>
        <taxon>asterids</taxon>
        <taxon>Ericales</taxon>
        <taxon>Ericaceae</taxon>
        <taxon>Ericoideae</taxon>
        <taxon>Rhodoreae</taxon>
        <taxon>Rhododendron</taxon>
    </lineage>
</organism>
<dbReference type="Gene3D" id="3.40.50.300">
    <property type="entry name" value="P-loop containing nucleotide triphosphate hydrolases"/>
    <property type="match status" value="1"/>
</dbReference>
<dbReference type="GO" id="GO:0004386">
    <property type="term" value="F:helicase activity"/>
    <property type="evidence" value="ECO:0007669"/>
    <property type="project" value="UniProtKB-KW"/>
</dbReference>
<keyword evidence="4" id="KW-0067">ATP-binding</keyword>
<dbReference type="PANTHER" id="PTHR45821:SF2">
    <property type="entry name" value="SNF2 DOMAIN-CONTAINING PROTEIN CLASSY 2"/>
    <property type="match status" value="1"/>
</dbReference>
<dbReference type="EMBL" id="JACTNZ010000004">
    <property type="protein sequence ID" value="KAG5553419.1"/>
    <property type="molecule type" value="Genomic_DNA"/>
</dbReference>
<dbReference type="GO" id="GO:0005634">
    <property type="term" value="C:nucleus"/>
    <property type="evidence" value="ECO:0007669"/>
    <property type="project" value="UniProtKB-SubCell"/>
</dbReference>
<comment type="caution">
    <text evidence="7">The sequence shown here is derived from an EMBL/GenBank/DDBJ whole genome shotgun (WGS) entry which is preliminary data.</text>
</comment>
<evidence type="ECO:0000313" key="7">
    <source>
        <dbReference type="EMBL" id="KAG5553419.1"/>
    </source>
</evidence>
<dbReference type="GO" id="GO:0080188">
    <property type="term" value="P:gene silencing by siRNA-directed DNA methylation"/>
    <property type="evidence" value="ECO:0007669"/>
    <property type="project" value="InterPro"/>
</dbReference>
<sequence>MKSTPKQQELLKKLVYQVAKYKGFPLENEFLATLVSIHPWLLKTTPASCQYFNEQELKGLEKYKLDLKLPSKVRFVTRLVPKCIMRKEKVLIFCHNISPIDLFVNLFASSYGWRKGEEVLVLQGKMELFERGIAMDKFEQREGVSKCLRKRQTYGGEVLRKKLGISLEPGFPKLDANALHIVDCMEKIQKLLDHPSVLLMSYSYFMTLTLDDSKDSHKRYLGHLLQQCLRILILDEGHNPKNNKSRLRKALMKVETRLRILLYGTLFQNNFGEYFNTLNLARPRFVDDVLRKLDRKSEMANKGGKTHTTIENRARRLFIDKIARKIDSSVGEERMCCLNLLRNLTNYFIDVYDGGSSVTFLDYNVTPSR</sequence>
<protein>
    <recommendedName>
        <fullName evidence="6">Helicase ATP-binding domain-containing protein</fullName>
    </recommendedName>
</protein>
<dbReference type="InterPro" id="IPR027417">
    <property type="entry name" value="P-loop_NTPase"/>
</dbReference>
<dbReference type="GO" id="GO:0005524">
    <property type="term" value="F:ATP binding"/>
    <property type="evidence" value="ECO:0007669"/>
    <property type="project" value="UniProtKB-KW"/>
</dbReference>
<keyword evidence="3" id="KW-0378">Hydrolase</keyword>
<keyword evidence="5" id="KW-0539">Nucleus</keyword>
<feature type="domain" description="Helicase ATP-binding" evidence="6">
    <location>
        <begin position="186"/>
        <end position="284"/>
    </location>
</feature>
<gene>
    <name evidence="7" type="ORF">RHGRI_011336</name>
</gene>
<reference evidence="7" key="1">
    <citation type="submission" date="2020-08" db="EMBL/GenBank/DDBJ databases">
        <title>Plant Genome Project.</title>
        <authorList>
            <person name="Zhang R.-G."/>
        </authorList>
    </citation>
    <scope>NUCLEOTIDE SEQUENCE</scope>
    <source>
        <strain evidence="7">WSP0</strain>
        <tissue evidence="7">Leaf</tissue>
    </source>
</reference>
<keyword evidence="8" id="KW-1185">Reference proteome</keyword>
<dbReference type="InterPro" id="IPR038718">
    <property type="entry name" value="SNF2-like_sf"/>
</dbReference>
<dbReference type="PROSITE" id="PS51192">
    <property type="entry name" value="HELICASE_ATP_BIND_1"/>
    <property type="match status" value="1"/>
</dbReference>
<dbReference type="Gene3D" id="3.40.50.10810">
    <property type="entry name" value="Tandem AAA-ATPase domain"/>
    <property type="match status" value="1"/>
</dbReference>
<evidence type="ECO:0000256" key="4">
    <source>
        <dbReference type="ARBA" id="ARBA00022840"/>
    </source>
</evidence>
<dbReference type="PANTHER" id="PTHR45821">
    <property type="entry name" value="SNF2 DOMAIN-CONTAINING PROTEIN CLASSY 2-RELATED"/>
    <property type="match status" value="1"/>
</dbReference>
<keyword evidence="3" id="KW-0347">Helicase</keyword>
<evidence type="ECO:0000256" key="5">
    <source>
        <dbReference type="ARBA" id="ARBA00023242"/>
    </source>
</evidence>